<feature type="domain" description="SGNH hydrolase-type esterase" evidence="1">
    <location>
        <begin position="6"/>
        <end position="191"/>
    </location>
</feature>
<accession>A0A949K2C8</accession>
<dbReference type="SUPFAM" id="SSF52266">
    <property type="entry name" value="SGNH hydrolase"/>
    <property type="match status" value="1"/>
</dbReference>
<evidence type="ECO:0000259" key="1">
    <source>
        <dbReference type="Pfam" id="PF13472"/>
    </source>
</evidence>
<dbReference type="Proteomes" id="UP000712157">
    <property type="component" value="Unassembled WGS sequence"/>
</dbReference>
<proteinExistence type="predicted"/>
<keyword evidence="3" id="KW-1185">Reference proteome</keyword>
<dbReference type="RefSeq" id="WP_238722588.1">
    <property type="nucleotide sequence ID" value="NZ_JAHQCW010000034.1"/>
</dbReference>
<organism evidence="2 3">
    <name type="scientific">Diplocloster agilis</name>
    <dbReference type="NCBI Taxonomy" id="2850323"/>
    <lineage>
        <taxon>Bacteria</taxon>
        <taxon>Bacillati</taxon>
        <taxon>Bacillota</taxon>
        <taxon>Clostridia</taxon>
        <taxon>Lachnospirales</taxon>
        <taxon>Lachnospiraceae</taxon>
        <taxon>Diplocloster</taxon>
    </lineage>
</organism>
<dbReference type="Pfam" id="PF13472">
    <property type="entry name" value="Lipase_GDSL_2"/>
    <property type="match status" value="1"/>
</dbReference>
<dbReference type="InterPro" id="IPR051532">
    <property type="entry name" value="Ester_Hydrolysis_Enzymes"/>
</dbReference>
<reference evidence="2" key="1">
    <citation type="submission" date="2021-06" db="EMBL/GenBank/DDBJ databases">
        <title>Description of novel taxa of the family Lachnospiraceae.</title>
        <authorList>
            <person name="Chaplin A.V."/>
            <person name="Sokolova S.R."/>
            <person name="Pikina A.P."/>
            <person name="Korzhanova M."/>
            <person name="Belova V."/>
            <person name="Korostin D."/>
            <person name="Efimov B.A."/>
        </authorList>
    </citation>
    <scope>NUCLEOTIDE SEQUENCE</scope>
    <source>
        <strain evidence="2">ASD5720</strain>
    </source>
</reference>
<dbReference type="GO" id="GO:0016787">
    <property type="term" value="F:hydrolase activity"/>
    <property type="evidence" value="ECO:0007669"/>
    <property type="project" value="UniProtKB-KW"/>
</dbReference>
<dbReference type="CDD" id="cd01839">
    <property type="entry name" value="SGNH_arylesterase_like"/>
    <property type="match status" value="1"/>
</dbReference>
<dbReference type="PANTHER" id="PTHR30383">
    <property type="entry name" value="THIOESTERASE 1/PROTEASE 1/LYSOPHOSPHOLIPASE L1"/>
    <property type="match status" value="1"/>
</dbReference>
<comment type="caution">
    <text evidence="2">The sequence shown here is derived from an EMBL/GenBank/DDBJ whole genome shotgun (WGS) entry which is preliminary data.</text>
</comment>
<evidence type="ECO:0000313" key="3">
    <source>
        <dbReference type="Proteomes" id="UP000712157"/>
    </source>
</evidence>
<sequence length="215" mass="24230">MINILCFGDSNTFGFNPEWTAPQEMRFPKDKRWTGILGRMLGEGYEIIEEGLGGRTTAWDDPPTQGRNGLKEIVPLLQTHQPLDLIILMLGTNDAKRVYNASAMEIGRGMEELVKICLNPYVYDIMKTPKVLIISPVRLGEKIRTSWLGDVFDEDSANRVEQLASIYKRIADTYGCGFLDAADVAKVSETDSVHIGMEEHRKLAEAIEREIRKLV</sequence>
<dbReference type="InterPro" id="IPR013830">
    <property type="entry name" value="SGNH_hydro"/>
</dbReference>
<dbReference type="EMBL" id="JAHQCW010000034">
    <property type="protein sequence ID" value="MBU9738429.1"/>
    <property type="molecule type" value="Genomic_DNA"/>
</dbReference>
<dbReference type="Gene3D" id="3.40.50.1110">
    <property type="entry name" value="SGNH hydrolase"/>
    <property type="match status" value="1"/>
</dbReference>
<dbReference type="PANTHER" id="PTHR30383:SF29">
    <property type="entry name" value="SGNH HYDROLASE-TYPE ESTERASE DOMAIN-CONTAINING PROTEIN"/>
    <property type="match status" value="1"/>
</dbReference>
<dbReference type="AlphaFoldDB" id="A0A949K2C8"/>
<protein>
    <submittedName>
        <fullName evidence="2">SGNH/GDSL hydrolase family protein</fullName>
    </submittedName>
</protein>
<dbReference type="InterPro" id="IPR036514">
    <property type="entry name" value="SGNH_hydro_sf"/>
</dbReference>
<evidence type="ECO:0000313" key="2">
    <source>
        <dbReference type="EMBL" id="MBU9738429.1"/>
    </source>
</evidence>
<keyword evidence="2" id="KW-0378">Hydrolase</keyword>
<name>A0A949K2C8_9FIRM</name>
<gene>
    <name evidence="2" type="ORF">KTH89_17940</name>
</gene>